<dbReference type="RefSeq" id="WP_139603791.1">
    <property type="nucleotide sequence ID" value="NZ_VDCQ01000026.1"/>
</dbReference>
<feature type="transmembrane region" description="Helical" evidence="2">
    <location>
        <begin position="64"/>
        <end position="83"/>
    </location>
</feature>
<comment type="similarity">
    <text evidence="1 2">Belongs to the complex I subunit 6 family.</text>
</comment>
<reference evidence="3 4" key="1">
    <citation type="submission" date="2019-05" db="EMBL/GenBank/DDBJ databases">
        <title>We sequenced the genome of Paenibacillus hemerocallicola KCTC 33185 for further insight into its adaptation and study the phylogeny of Paenibacillus.</title>
        <authorList>
            <person name="Narsing Rao M.P."/>
        </authorList>
    </citation>
    <scope>NUCLEOTIDE SEQUENCE [LARGE SCALE GENOMIC DNA]</scope>
    <source>
        <strain evidence="3 4">KCTC 33185</strain>
    </source>
</reference>
<dbReference type="EMBL" id="VDCQ01000026">
    <property type="protein sequence ID" value="TNJ64720.1"/>
    <property type="molecule type" value="Genomic_DNA"/>
</dbReference>
<gene>
    <name evidence="3" type="ORF">FE784_18945</name>
</gene>
<evidence type="ECO:0000313" key="3">
    <source>
        <dbReference type="EMBL" id="TNJ64720.1"/>
    </source>
</evidence>
<dbReference type="AlphaFoldDB" id="A0A5C4T837"/>
<keyword evidence="2" id="KW-0812">Transmembrane</keyword>
<keyword evidence="3" id="KW-0560">Oxidoreductase</keyword>
<keyword evidence="2" id="KW-0874">Quinone</keyword>
<keyword evidence="2" id="KW-1133">Transmembrane helix</keyword>
<organism evidence="3 4">
    <name type="scientific">Paenibacillus hemerocallicola</name>
    <dbReference type="NCBI Taxonomy" id="1172614"/>
    <lineage>
        <taxon>Bacteria</taxon>
        <taxon>Bacillati</taxon>
        <taxon>Bacillota</taxon>
        <taxon>Bacilli</taxon>
        <taxon>Bacillales</taxon>
        <taxon>Paenibacillaceae</taxon>
        <taxon>Paenibacillus</taxon>
    </lineage>
</organism>
<comment type="catalytic activity">
    <reaction evidence="2">
        <text>a quinone + NADH + 5 H(+)(in) = a quinol + NAD(+) + 4 H(+)(out)</text>
        <dbReference type="Rhea" id="RHEA:57888"/>
        <dbReference type="ChEBI" id="CHEBI:15378"/>
        <dbReference type="ChEBI" id="CHEBI:24646"/>
        <dbReference type="ChEBI" id="CHEBI:57540"/>
        <dbReference type="ChEBI" id="CHEBI:57945"/>
        <dbReference type="ChEBI" id="CHEBI:132124"/>
    </reaction>
</comment>
<evidence type="ECO:0000313" key="4">
    <source>
        <dbReference type="Proteomes" id="UP000307943"/>
    </source>
</evidence>
<feature type="transmembrane region" description="Helical" evidence="2">
    <location>
        <begin position="12"/>
        <end position="30"/>
    </location>
</feature>
<dbReference type="Gene3D" id="1.20.120.1200">
    <property type="entry name" value="NADH-ubiquinone/plastoquinone oxidoreductase chain 6, subunit NuoJ"/>
    <property type="match status" value="1"/>
</dbReference>
<dbReference type="InterPro" id="IPR001457">
    <property type="entry name" value="NADH_UbQ/plastoQ_OxRdtase_su6"/>
</dbReference>
<comment type="function">
    <text evidence="2">NDH-1 shuttles electrons from NADH, via FMN and iron-sulfur (Fe-S) centers, to quinones in the respiratory chain. Couples the redox reaction to proton translocation (for every two electrons transferred, four hydrogen ions are translocated across the cytoplasmic membrane), and thus conserves the redox energy in a proton gradient.</text>
</comment>
<dbReference type="GO" id="GO:0008137">
    <property type="term" value="F:NADH dehydrogenase (ubiquinone) activity"/>
    <property type="evidence" value="ECO:0007669"/>
    <property type="project" value="UniProtKB-UniRule"/>
</dbReference>
<comment type="subcellular location">
    <subcellularLocation>
        <location evidence="2">Cell membrane</location>
        <topology evidence="2">Multi-pass membrane protein</topology>
    </subcellularLocation>
</comment>
<accession>A0A5C4T837</accession>
<dbReference type="PANTHER" id="PTHR33269:SF17">
    <property type="entry name" value="NADH-UBIQUINONE OXIDOREDUCTASE CHAIN 6"/>
    <property type="match status" value="1"/>
</dbReference>
<feature type="transmembrane region" description="Helical" evidence="2">
    <location>
        <begin position="103"/>
        <end position="120"/>
    </location>
</feature>
<dbReference type="OrthoDB" id="9814997at2"/>
<keyword evidence="2" id="KW-0472">Membrane</keyword>
<dbReference type="GO" id="GO:0005886">
    <property type="term" value="C:plasma membrane"/>
    <property type="evidence" value="ECO:0007669"/>
    <property type="project" value="UniProtKB-SubCell"/>
</dbReference>
<dbReference type="EC" id="7.1.1.-" evidence="2"/>
<name>A0A5C4T837_9BACL</name>
<dbReference type="Pfam" id="PF00499">
    <property type="entry name" value="Oxidored_q3"/>
    <property type="match status" value="1"/>
</dbReference>
<dbReference type="Proteomes" id="UP000307943">
    <property type="component" value="Unassembled WGS sequence"/>
</dbReference>
<dbReference type="InterPro" id="IPR042106">
    <property type="entry name" value="Nuo/plastoQ_OxRdtase_6_NuoJ"/>
</dbReference>
<evidence type="ECO:0000256" key="1">
    <source>
        <dbReference type="ARBA" id="ARBA00005698"/>
    </source>
</evidence>
<comment type="caution">
    <text evidence="3">The sequence shown here is derived from an EMBL/GenBank/DDBJ whole genome shotgun (WGS) entry which is preliminary data.</text>
</comment>
<keyword evidence="4" id="KW-1185">Reference proteome</keyword>
<dbReference type="GO" id="GO:0048038">
    <property type="term" value="F:quinone binding"/>
    <property type="evidence" value="ECO:0007669"/>
    <property type="project" value="UniProtKB-UniRule"/>
</dbReference>
<feature type="transmembrane region" description="Helical" evidence="2">
    <location>
        <begin position="37"/>
        <end position="58"/>
    </location>
</feature>
<evidence type="ECO:0000256" key="2">
    <source>
        <dbReference type="RuleBase" id="RU004429"/>
    </source>
</evidence>
<dbReference type="NCBIfam" id="NF005168">
    <property type="entry name" value="PRK06638.2-3"/>
    <property type="match status" value="1"/>
</dbReference>
<keyword evidence="2" id="KW-1003">Cell membrane</keyword>
<sequence>MLANIADFFSSGANLMFFLFALLAIGGAIFMISFTKVVSMVVSVAVTFLSLAGLYVLLEAEFLAMAQVLIYAGGISILMIFGIMMTRHQGGEEQETKRTLHGTLLWIGILGLFGILFYAFQKATFPQGEFKSPEDNTLEIGKLLFTEQVIPFELMSILLTVAFIGAIVLAKREEE</sequence>
<proteinExistence type="inferred from homology"/>
<dbReference type="PANTHER" id="PTHR33269">
    <property type="entry name" value="NADH-UBIQUINONE OXIDOREDUCTASE CHAIN 6"/>
    <property type="match status" value="1"/>
</dbReference>
<feature type="transmembrane region" description="Helical" evidence="2">
    <location>
        <begin position="149"/>
        <end position="170"/>
    </location>
</feature>
<dbReference type="GO" id="GO:0016491">
    <property type="term" value="F:oxidoreductase activity"/>
    <property type="evidence" value="ECO:0007669"/>
    <property type="project" value="UniProtKB-KW"/>
</dbReference>
<keyword evidence="2" id="KW-0520">NAD</keyword>
<protein>
    <recommendedName>
        <fullName evidence="2">NADH-quinone oxidoreductase subunit J</fullName>
        <ecNumber evidence="2">7.1.1.-</ecNumber>
    </recommendedName>
</protein>